<keyword evidence="6 8" id="KW-0139">CF(1)</keyword>
<evidence type="ECO:0000259" key="11">
    <source>
        <dbReference type="Pfam" id="PF02823"/>
    </source>
</evidence>
<sequence length="142" mass="15272">MARSTFTAEVLTPEGEVFNGEVEMVSTRTEVGSLGILGNHQPLLGMLAPTALRLYQSETDIVTFAQGEGYVQVADNHVLVLVEDAIPSGDLDVADLRDKVSRAESEIAEAEEGSEAQAKARRDKRRWETFIAVAEGPAPTAS</sequence>
<dbReference type="RefSeq" id="WP_254572522.1">
    <property type="nucleotide sequence ID" value="NZ_CP098502.1"/>
</dbReference>
<evidence type="ECO:0000256" key="1">
    <source>
        <dbReference type="ARBA" id="ARBA00004184"/>
    </source>
</evidence>
<dbReference type="Pfam" id="PF02823">
    <property type="entry name" value="ATP-synt_DE_N"/>
    <property type="match status" value="1"/>
</dbReference>
<feature type="region of interest" description="Disordered" evidence="10">
    <location>
        <begin position="105"/>
        <end position="124"/>
    </location>
</feature>
<keyword evidence="7 8" id="KW-0066">ATP synthesis</keyword>
<evidence type="ECO:0000256" key="7">
    <source>
        <dbReference type="ARBA" id="ARBA00023310"/>
    </source>
</evidence>
<dbReference type="CDD" id="cd12152">
    <property type="entry name" value="F1-ATPase_delta"/>
    <property type="match status" value="1"/>
</dbReference>
<gene>
    <name evidence="8 12" type="primary">atpC</name>
    <name evidence="12" type="ORF">NBH00_06405</name>
</gene>
<evidence type="ECO:0000256" key="4">
    <source>
        <dbReference type="ARBA" id="ARBA00023065"/>
    </source>
</evidence>
<dbReference type="InterPro" id="IPR020546">
    <property type="entry name" value="ATP_synth_F1_dsu/esu_N"/>
</dbReference>
<dbReference type="Proteomes" id="UP001056035">
    <property type="component" value="Chromosome"/>
</dbReference>
<dbReference type="NCBIfam" id="TIGR01216">
    <property type="entry name" value="ATP_synt_epsi"/>
    <property type="match status" value="1"/>
</dbReference>
<keyword evidence="8" id="KW-1003">Cell membrane</keyword>
<comment type="subcellular location">
    <subcellularLocation>
        <location evidence="8">Cell membrane</location>
        <topology evidence="8">Peripheral membrane protein</topology>
    </subcellularLocation>
    <subcellularLocation>
        <location evidence="1">Endomembrane system</location>
        <topology evidence="1">Peripheral membrane protein</topology>
    </subcellularLocation>
</comment>
<evidence type="ECO:0000256" key="2">
    <source>
        <dbReference type="ARBA" id="ARBA00005712"/>
    </source>
</evidence>
<accession>A0ABY5DZ54</accession>
<comment type="function">
    <text evidence="8">Produces ATP from ADP in the presence of a proton gradient across the membrane.</text>
</comment>
<keyword evidence="5 8" id="KW-0472">Membrane</keyword>
<evidence type="ECO:0000256" key="5">
    <source>
        <dbReference type="ARBA" id="ARBA00023136"/>
    </source>
</evidence>
<keyword evidence="3 8" id="KW-0813">Transport</keyword>
<dbReference type="PANTHER" id="PTHR13822:SF10">
    <property type="entry name" value="ATP SYNTHASE EPSILON CHAIN, CHLOROPLASTIC"/>
    <property type="match status" value="1"/>
</dbReference>
<dbReference type="InterPro" id="IPR036771">
    <property type="entry name" value="ATPsynth_dsu/esu_N"/>
</dbReference>
<dbReference type="SUPFAM" id="SSF51344">
    <property type="entry name" value="Epsilon subunit of F1F0-ATP synthase N-terminal domain"/>
    <property type="match status" value="1"/>
</dbReference>
<comment type="subunit">
    <text evidence="8 9">F-type ATPases have 2 components, CF(1) - the catalytic core - and CF(0) - the membrane proton channel. CF(1) has five subunits: alpha(3), beta(3), gamma(1), delta(1), epsilon(1). CF(0) has three main subunits: a, b and c.</text>
</comment>
<dbReference type="Gene3D" id="2.60.15.10">
    <property type="entry name" value="F0F1 ATP synthase delta/epsilon subunit, N-terminal"/>
    <property type="match status" value="1"/>
</dbReference>
<evidence type="ECO:0000256" key="10">
    <source>
        <dbReference type="SAM" id="MobiDB-lite"/>
    </source>
</evidence>
<evidence type="ECO:0000256" key="6">
    <source>
        <dbReference type="ARBA" id="ARBA00023196"/>
    </source>
</evidence>
<dbReference type="PANTHER" id="PTHR13822">
    <property type="entry name" value="ATP SYNTHASE DELTA/EPSILON CHAIN"/>
    <property type="match status" value="1"/>
</dbReference>
<protein>
    <recommendedName>
        <fullName evidence="8">ATP synthase epsilon chain</fullName>
    </recommendedName>
    <alternativeName>
        <fullName evidence="8">ATP synthase F1 sector epsilon subunit</fullName>
    </alternativeName>
    <alternativeName>
        <fullName evidence="8">F-ATPase epsilon subunit</fullName>
    </alternativeName>
</protein>
<dbReference type="InterPro" id="IPR001469">
    <property type="entry name" value="ATP_synth_F1_dsu/esu"/>
</dbReference>
<evidence type="ECO:0000313" key="13">
    <source>
        <dbReference type="Proteomes" id="UP001056035"/>
    </source>
</evidence>
<evidence type="ECO:0000256" key="9">
    <source>
        <dbReference type="RuleBase" id="RU003656"/>
    </source>
</evidence>
<keyword evidence="13" id="KW-1185">Reference proteome</keyword>
<feature type="domain" description="ATP synthase F1 complex delta/epsilon subunit N-terminal" evidence="11">
    <location>
        <begin position="7"/>
        <end position="85"/>
    </location>
</feature>
<evidence type="ECO:0000313" key="12">
    <source>
        <dbReference type="EMBL" id="UTI65844.1"/>
    </source>
</evidence>
<reference evidence="12 13" key="1">
    <citation type="submission" date="2022-06" db="EMBL/GenBank/DDBJ databases">
        <title>Paraconexibacter antarcticus.</title>
        <authorList>
            <person name="Kim C.S."/>
        </authorList>
    </citation>
    <scope>NUCLEOTIDE SEQUENCE [LARGE SCALE GENOMIC DNA]</scope>
    <source>
        <strain evidence="12 13">02-257</strain>
    </source>
</reference>
<comment type="similarity">
    <text evidence="2 8 9">Belongs to the ATPase epsilon chain family.</text>
</comment>
<proteinExistence type="inferred from homology"/>
<keyword evidence="8" id="KW-0375">Hydrogen ion transport</keyword>
<evidence type="ECO:0000256" key="8">
    <source>
        <dbReference type="HAMAP-Rule" id="MF_00530"/>
    </source>
</evidence>
<evidence type="ECO:0000256" key="3">
    <source>
        <dbReference type="ARBA" id="ARBA00022448"/>
    </source>
</evidence>
<dbReference type="HAMAP" id="MF_00530">
    <property type="entry name" value="ATP_synth_epsil_bac"/>
    <property type="match status" value="1"/>
</dbReference>
<keyword evidence="4 8" id="KW-0406">Ion transport</keyword>
<organism evidence="12 13">
    <name type="scientific">Paraconexibacter antarcticus</name>
    <dbReference type="NCBI Taxonomy" id="2949664"/>
    <lineage>
        <taxon>Bacteria</taxon>
        <taxon>Bacillati</taxon>
        <taxon>Actinomycetota</taxon>
        <taxon>Thermoleophilia</taxon>
        <taxon>Solirubrobacterales</taxon>
        <taxon>Paraconexibacteraceae</taxon>
        <taxon>Paraconexibacter</taxon>
    </lineage>
</organism>
<dbReference type="EMBL" id="CP098502">
    <property type="protein sequence ID" value="UTI65844.1"/>
    <property type="molecule type" value="Genomic_DNA"/>
</dbReference>
<name>A0ABY5DZ54_9ACTN</name>